<comment type="caution">
    <text evidence="3">The sequence shown here is derived from an EMBL/GenBank/DDBJ whole genome shotgun (WGS) entry which is preliminary data.</text>
</comment>
<evidence type="ECO:0000256" key="1">
    <source>
        <dbReference type="SAM" id="MobiDB-lite"/>
    </source>
</evidence>
<name>A0A7X2RYZ7_9PSED</name>
<dbReference type="AlphaFoldDB" id="A0A7X2RYZ7"/>
<accession>A0A7X2RYZ7</accession>
<dbReference type="RefSeq" id="WP_154745415.1">
    <property type="nucleotide sequence ID" value="NZ_JBHSTG010000018.1"/>
</dbReference>
<dbReference type="Proteomes" id="UP000431485">
    <property type="component" value="Unassembled WGS sequence"/>
</dbReference>
<feature type="chain" id="PRO_5030653262" evidence="2">
    <location>
        <begin position="25"/>
        <end position="110"/>
    </location>
</feature>
<feature type="compositionally biased region" description="Polar residues" evidence="1">
    <location>
        <begin position="61"/>
        <end position="77"/>
    </location>
</feature>
<proteinExistence type="predicted"/>
<reference evidence="3 4" key="1">
    <citation type="submission" date="2019-11" db="EMBL/GenBank/DDBJ databases">
        <title>Pseudmonas karstica sp. nov. and Pseudomonas spelaei sp. nov. from caves.</title>
        <authorList>
            <person name="Zeman M."/>
        </authorList>
    </citation>
    <scope>NUCLEOTIDE SEQUENCE [LARGE SCALE GENOMIC DNA]</scope>
    <source>
        <strain evidence="3 4">CCM 7891</strain>
    </source>
</reference>
<feature type="signal peptide" evidence="2">
    <location>
        <begin position="1"/>
        <end position="24"/>
    </location>
</feature>
<gene>
    <name evidence="3" type="ORF">GIR22_22200</name>
</gene>
<keyword evidence="2" id="KW-0732">Signal</keyword>
<keyword evidence="4" id="KW-1185">Reference proteome</keyword>
<evidence type="ECO:0000256" key="2">
    <source>
        <dbReference type="SAM" id="SignalP"/>
    </source>
</evidence>
<evidence type="ECO:0000313" key="4">
    <source>
        <dbReference type="Proteomes" id="UP000431485"/>
    </source>
</evidence>
<dbReference type="OrthoDB" id="7023927at2"/>
<feature type="compositionally biased region" description="Polar residues" evidence="1">
    <location>
        <begin position="22"/>
        <end position="33"/>
    </location>
</feature>
<feature type="region of interest" description="Disordered" evidence="1">
    <location>
        <begin position="22"/>
        <end position="110"/>
    </location>
</feature>
<dbReference type="EMBL" id="WLYI01000036">
    <property type="protein sequence ID" value="MTD21845.1"/>
    <property type="molecule type" value="Genomic_DNA"/>
</dbReference>
<organism evidence="3 4">
    <name type="scientific">Pseudomonas karstica</name>
    <dbReference type="NCBI Taxonomy" id="1055468"/>
    <lineage>
        <taxon>Bacteria</taxon>
        <taxon>Pseudomonadati</taxon>
        <taxon>Pseudomonadota</taxon>
        <taxon>Gammaproteobacteria</taxon>
        <taxon>Pseudomonadales</taxon>
        <taxon>Pseudomonadaceae</taxon>
        <taxon>Pseudomonas</taxon>
    </lineage>
</organism>
<sequence>MTTSRLVALALTGWLSAVSLSSFADSTGPTNPIGSPPSPATEESKDSMGTGLDTNGGAIIDNSTDPRTQGNDSNRQGLGNDVENGKMGPGKNATPGDNDDIPGTPKQPTP</sequence>
<evidence type="ECO:0000313" key="3">
    <source>
        <dbReference type="EMBL" id="MTD21845.1"/>
    </source>
</evidence>
<protein>
    <submittedName>
        <fullName evidence="3">Uncharacterized protein</fullName>
    </submittedName>
</protein>